<dbReference type="GO" id="GO:0022627">
    <property type="term" value="C:cytosolic small ribosomal subunit"/>
    <property type="evidence" value="ECO:0007669"/>
    <property type="project" value="UniProtKB-UniRule"/>
</dbReference>
<dbReference type="InterPro" id="IPR000266">
    <property type="entry name" value="Ribosomal_uS17"/>
</dbReference>
<reference evidence="7 8" key="1">
    <citation type="journal article" date="2015" name="Nature">
        <title>rRNA introns, odd ribosomes, and small enigmatic genomes across a large radiation of phyla.</title>
        <authorList>
            <person name="Brown C.T."/>
            <person name="Hug L.A."/>
            <person name="Thomas B.C."/>
            <person name="Sharon I."/>
            <person name="Castelle C.J."/>
            <person name="Singh A."/>
            <person name="Wilkins M.J."/>
            <person name="Williams K.H."/>
            <person name="Banfield J.F."/>
        </authorList>
    </citation>
    <scope>NUCLEOTIDE SEQUENCE [LARGE SCALE GENOMIC DNA]</scope>
</reference>
<comment type="subunit">
    <text evidence="6">Part of the 30S ribosomal subunit.</text>
</comment>
<keyword evidence="5 6" id="KW-0687">Ribonucleoprotein</keyword>
<dbReference type="NCBIfam" id="TIGR03635">
    <property type="entry name" value="uS17_bact"/>
    <property type="match status" value="1"/>
</dbReference>
<comment type="caution">
    <text evidence="7">The sequence shown here is derived from an EMBL/GenBank/DDBJ whole genome shotgun (WGS) entry which is preliminary data.</text>
</comment>
<dbReference type="NCBIfam" id="NF004123">
    <property type="entry name" value="PRK05610.1"/>
    <property type="match status" value="1"/>
</dbReference>
<protein>
    <recommendedName>
        <fullName evidence="6">Small ribosomal subunit protein uS17</fullName>
    </recommendedName>
</protein>
<keyword evidence="4 6" id="KW-0689">Ribosomal protein</keyword>
<dbReference type="GO" id="GO:0003735">
    <property type="term" value="F:structural constituent of ribosome"/>
    <property type="evidence" value="ECO:0007669"/>
    <property type="project" value="UniProtKB-UniRule"/>
</dbReference>
<dbReference type="CDD" id="cd00364">
    <property type="entry name" value="Ribosomal_uS17"/>
    <property type="match status" value="1"/>
</dbReference>
<proteinExistence type="inferred from homology"/>
<dbReference type="EMBL" id="LCDB01000013">
    <property type="protein sequence ID" value="KKS44157.1"/>
    <property type="molecule type" value="Genomic_DNA"/>
</dbReference>
<evidence type="ECO:0000313" key="7">
    <source>
        <dbReference type="EMBL" id="KKS44157.1"/>
    </source>
</evidence>
<dbReference type="PANTHER" id="PTHR10744">
    <property type="entry name" value="40S RIBOSOMAL PROTEIN S11 FAMILY MEMBER"/>
    <property type="match status" value="1"/>
</dbReference>
<comment type="function">
    <text evidence="6">One of the primary rRNA binding proteins, it binds specifically to the 5'-end of 16S ribosomal RNA.</text>
</comment>
<dbReference type="GO" id="GO:0006412">
    <property type="term" value="P:translation"/>
    <property type="evidence" value="ECO:0007669"/>
    <property type="project" value="UniProtKB-UniRule"/>
</dbReference>
<comment type="similarity">
    <text evidence="1 6">Belongs to the universal ribosomal protein uS17 family.</text>
</comment>
<dbReference type="InterPro" id="IPR019984">
    <property type="entry name" value="Ribosomal_uS17_bact/chlr"/>
</dbReference>
<organism evidence="7 8">
    <name type="scientific">Candidatus Azambacteria bacterium GW2011_GWB1_42_17</name>
    <dbReference type="NCBI Taxonomy" id="1618615"/>
    <lineage>
        <taxon>Bacteria</taxon>
        <taxon>Candidatus Azamiibacteriota</taxon>
    </lineage>
</organism>
<evidence type="ECO:0000256" key="3">
    <source>
        <dbReference type="ARBA" id="ARBA00022884"/>
    </source>
</evidence>
<gene>
    <name evidence="6" type="primary">rpsQ</name>
    <name evidence="7" type="ORF">UV07_C0013G0008</name>
</gene>
<dbReference type="Gene3D" id="2.40.50.140">
    <property type="entry name" value="Nucleic acid-binding proteins"/>
    <property type="match status" value="1"/>
</dbReference>
<dbReference type="Proteomes" id="UP000033986">
    <property type="component" value="Unassembled WGS sequence"/>
</dbReference>
<evidence type="ECO:0000313" key="8">
    <source>
        <dbReference type="Proteomes" id="UP000033986"/>
    </source>
</evidence>
<evidence type="ECO:0000256" key="6">
    <source>
        <dbReference type="HAMAP-Rule" id="MF_01345"/>
    </source>
</evidence>
<keyword evidence="2 6" id="KW-0699">rRNA-binding</keyword>
<evidence type="ECO:0000256" key="4">
    <source>
        <dbReference type="ARBA" id="ARBA00022980"/>
    </source>
</evidence>
<sequence>MSKTFKGTIISDKMNKTVVVKVGEFKKHPRYQRFYKVSKKYKAHDEKGEFHTGNKVLIKETRPISKDKHWVVVKKL</sequence>
<dbReference type="PRINTS" id="PR00973">
    <property type="entry name" value="RIBOSOMALS17"/>
</dbReference>
<dbReference type="PANTHER" id="PTHR10744:SF1">
    <property type="entry name" value="SMALL RIBOSOMAL SUBUNIT PROTEIN US17M"/>
    <property type="match status" value="1"/>
</dbReference>
<dbReference type="SUPFAM" id="SSF50249">
    <property type="entry name" value="Nucleic acid-binding proteins"/>
    <property type="match status" value="1"/>
</dbReference>
<accession>A0A0G0Z645</accession>
<evidence type="ECO:0000256" key="2">
    <source>
        <dbReference type="ARBA" id="ARBA00022730"/>
    </source>
</evidence>
<keyword evidence="3 6" id="KW-0694">RNA-binding</keyword>
<dbReference type="Pfam" id="PF00366">
    <property type="entry name" value="Ribosomal_S17"/>
    <property type="match status" value="1"/>
</dbReference>
<dbReference type="InterPro" id="IPR012340">
    <property type="entry name" value="NA-bd_OB-fold"/>
</dbReference>
<dbReference type="PATRIC" id="fig|1618615.3.peg.396"/>
<name>A0A0G0Z645_9BACT</name>
<evidence type="ECO:0000256" key="1">
    <source>
        <dbReference type="ARBA" id="ARBA00010254"/>
    </source>
</evidence>
<dbReference type="HAMAP" id="MF_01345_B">
    <property type="entry name" value="Ribosomal_uS17_B"/>
    <property type="match status" value="1"/>
</dbReference>
<evidence type="ECO:0000256" key="5">
    <source>
        <dbReference type="ARBA" id="ARBA00023274"/>
    </source>
</evidence>
<dbReference type="AlphaFoldDB" id="A0A0G0Z645"/>
<dbReference type="GO" id="GO:0019843">
    <property type="term" value="F:rRNA binding"/>
    <property type="evidence" value="ECO:0007669"/>
    <property type="project" value="UniProtKB-UniRule"/>
</dbReference>